<comment type="subcellular location">
    <subcellularLocation>
        <location evidence="1">Nucleus</location>
    </subcellularLocation>
</comment>
<dbReference type="PANTHER" id="PTHR31251">
    <property type="entry name" value="SQUAMOSA PROMOTER-BINDING-LIKE PROTEIN 4"/>
    <property type="match status" value="1"/>
</dbReference>
<feature type="compositionally biased region" description="Low complexity" evidence="11">
    <location>
        <begin position="64"/>
        <end position="78"/>
    </location>
</feature>
<keyword evidence="3 10" id="KW-0863">Zinc-finger</keyword>
<keyword evidence="5" id="KW-0805">Transcription regulation</keyword>
<evidence type="ECO:0000313" key="13">
    <source>
        <dbReference type="EMBL" id="QTM66380.1"/>
    </source>
</evidence>
<accession>A0A8A7QVS0</accession>
<dbReference type="InterPro" id="IPR036893">
    <property type="entry name" value="SBP_sf"/>
</dbReference>
<reference evidence="13" key="1">
    <citation type="journal article" date="2020" name="Nong Ye Sheng Wu Ji Shu Xue Bao">
        <title>OfSPL Genes Cloning and Its Expression Analysis During Flower Bud Differentiation at Different Temperature in Osmanthus fragrans.</title>
        <authorList>
            <person name="Wu H.-F."/>
            <person name="Zhou M.-S."/>
            <person name="Zhu S.-K."/>
            <person name="Yang L.-Y."/>
            <person name="Zhou H.-B."/>
            <person name="Dong B."/>
        </authorList>
    </citation>
    <scope>NUCLEOTIDE SEQUENCE</scope>
    <source>
        <tissue evidence="13">Leaf and flower bud</tissue>
    </source>
</reference>
<feature type="region of interest" description="Disordered" evidence="11">
    <location>
        <begin position="46"/>
        <end position="85"/>
    </location>
</feature>
<dbReference type="GO" id="GO:0008270">
    <property type="term" value="F:zinc ion binding"/>
    <property type="evidence" value="ECO:0007669"/>
    <property type="project" value="UniProtKB-KW"/>
</dbReference>
<evidence type="ECO:0000256" key="8">
    <source>
        <dbReference type="ARBA" id="ARBA00023242"/>
    </source>
</evidence>
<evidence type="ECO:0000256" key="2">
    <source>
        <dbReference type="ARBA" id="ARBA00022723"/>
    </source>
</evidence>
<evidence type="ECO:0000256" key="11">
    <source>
        <dbReference type="SAM" id="MobiDB-lite"/>
    </source>
</evidence>
<dbReference type="GO" id="GO:0003677">
    <property type="term" value="F:DNA binding"/>
    <property type="evidence" value="ECO:0007669"/>
    <property type="project" value="UniProtKB-KW"/>
</dbReference>
<dbReference type="PROSITE" id="PS51141">
    <property type="entry name" value="ZF_SBP"/>
    <property type="match status" value="1"/>
</dbReference>
<proteinExistence type="evidence at transcript level"/>
<dbReference type="InterPro" id="IPR004333">
    <property type="entry name" value="SBP_dom"/>
</dbReference>
<keyword evidence="8" id="KW-0539">Nucleus</keyword>
<evidence type="ECO:0000256" key="1">
    <source>
        <dbReference type="ARBA" id="ARBA00004123"/>
    </source>
</evidence>
<dbReference type="AlphaFoldDB" id="A0A8A7QVS0"/>
<evidence type="ECO:0000256" key="5">
    <source>
        <dbReference type="ARBA" id="ARBA00023015"/>
    </source>
</evidence>
<sequence>MNYFSEMEWNTRWEWENFDMFGSKASDSPKKVPSADWMSMDDGEISFNLSGGGGNSGGTGSEVGHGSAKSSISASTDSLPKEGMKTPNFNFEAFEGSAGDFTKKIESTKNEVSGTSPLETSVGSAEPLIGLKLGKRMYFENSSAGSSVKSASFTVVPTSSTSLTKKLKSSAPNGSVPRCQVEGCNIDLSAAKDYHRKHRVCDSHSKCPKVIVGGLERRFCQQCSRFHGVSEFEEKKRSCRRRLSDHNARRRKPQQETIQFNSGRLSSPFYDGRPQMNFFLNNDPLIPSRTATNSTCGSICSSKFTLTKVFPSKPDKAGGLDDQVHMPGIQPPHTISMHDNVSNGSTCEVLNPGFKGSIFSSCLDEAPEYRCALSLLSSNSWGSCEPESIILNNPINESGTSMPQPVMHAIPEGLPLTSAEFWQTAQQPTHPRVHALPQNGTFQEIQLFKAPYEADFYSNVLN</sequence>
<organism evidence="13">
    <name type="scientific">Osmanthus fragrans</name>
    <dbReference type="NCBI Taxonomy" id="93977"/>
    <lineage>
        <taxon>Eukaryota</taxon>
        <taxon>Viridiplantae</taxon>
        <taxon>Streptophyta</taxon>
        <taxon>Embryophyta</taxon>
        <taxon>Tracheophyta</taxon>
        <taxon>Spermatophyta</taxon>
        <taxon>Magnoliopsida</taxon>
        <taxon>eudicotyledons</taxon>
        <taxon>Gunneridae</taxon>
        <taxon>Pentapetalae</taxon>
        <taxon>asterids</taxon>
        <taxon>lamiids</taxon>
        <taxon>Lamiales</taxon>
        <taxon>Oleaceae</taxon>
        <taxon>Oleeae</taxon>
        <taxon>Osmanthus</taxon>
    </lineage>
</organism>
<evidence type="ECO:0000256" key="9">
    <source>
        <dbReference type="ARBA" id="ARBA00056472"/>
    </source>
</evidence>
<evidence type="ECO:0000256" key="3">
    <source>
        <dbReference type="ARBA" id="ARBA00022771"/>
    </source>
</evidence>
<feature type="compositionally biased region" description="Gly residues" evidence="11">
    <location>
        <begin position="50"/>
        <end position="63"/>
    </location>
</feature>
<dbReference type="SUPFAM" id="SSF103612">
    <property type="entry name" value="SBT domain"/>
    <property type="match status" value="1"/>
</dbReference>
<keyword evidence="4" id="KW-0862">Zinc</keyword>
<dbReference type="PANTHER" id="PTHR31251:SF74">
    <property type="entry name" value="SQUAMOSA PROMOTER-BINDING-LIKE PROTEIN 2"/>
    <property type="match status" value="1"/>
</dbReference>
<dbReference type="Pfam" id="PF03110">
    <property type="entry name" value="SBP"/>
    <property type="match status" value="1"/>
</dbReference>
<feature type="domain" description="SBP-type" evidence="12">
    <location>
        <begin position="176"/>
        <end position="253"/>
    </location>
</feature>
<keyword evidence="6" id="KW-0238">DNA-binding</keyword>
<evidence type="ECO:0000256" key="7">
    <source>
        <dbReference type="ARBA" id="ARBA00023163"/>
    </source>
</evidence>
<dbReference type="EMBL" id="MT756848">
    <property type="protein sequence ID" value="QTM66380.1"/>
    <property type="molecule type" value="mRNA"/>
</dbReference>
<name>A0A8A7QVS0_9LAMI</name>
<comment type="function">
    <text evidence="9">Probable transcriptional factor. Binds to the promoter of the SQUAMOSA gene.</text>
</comment>
<dbReference type="Gene3D" id="4.10.1100.10">
    <property type="entry name" value="Transcription factor, SBP-box domain"/>
    <property type="match status" value="1"/>
</dbReference>
<dbReference type="GO" id="GO:0005634">
    <property type="term" value="C:nucleus"/>
    <property type="evidence" value="ECO:0007669"/>
    <property type="project" value="UniProtKB-SubCell"/>
</dbReference>
<keyword evidence="7" id="KW-0804">Transcription</keyword>
<evidence type="ECO:0000256" key="4">
    <source>
        <dbReference type="ARBA" id="ARBA00022833"/>
    </source>
</evidence>
<evidence type="ECO:0000256" key="10">
    <source>
        <dbReference type="PROSITE-ProRule" id="PRU00470"/>
    </source>
</evidence>
<dbReference type="InterPro" id="IPR044817">
    <property type="entry name" value="SBP-like"/>
</dbReference>
<keyword evidence="2" id="KW-0479">Metal-binding</keyword>
<dbReference type="FunFam" id="4.10.1100.10:FF:000001">
    <property type="entry name" value="Squamosa promoter-binding-like protein 14"/>
    <property type="match status" value="1"/>
</dbReference>
<evidence type="ECO:0000259" key="12">
    <source>
        <dbReference type="PROSITE" id="PS51141"/>
    </source>
</evidence>
<evidence type="ECO:0000256" key="6">
    <source>
        <dbReference type="ARBA" id="ARBA00023125"/>
    </source>
</evidence>
<protein>
    <submittedName>
        <fullName evidence="13">Squamosa promoter-binding-like protein SPL12</fullName>
    </submittedName>
</protein>